<dbReference type="AlphaFoldDB" id="A0A4Y2EN79"/>
<reference evidence="2 5" key="1">
    <citation type="journal article" date="2019" name="Sci. Rep.">
        <title>Orb-weaving spider Araneus ventricosus genome elucidates the spidroin gene catalogue.</title>
        <authorList>
            <person name="Kono N."/>
            <person name="Nakamura H."/>
            <person name="Ohtoshi R."/>
            <person name="Moran D.A.P."/>
            <person name="Shinohara A."/>
            <person name="Yoshida Y."/>
            <person name="Fujiwara M."/>
            <person name="Mori M."/>
            <person name="Tomita M."/>
            <person name="Arakawa K."/>
        </authorList>
    </citation>
    <scope>NUCLEOTIDE SEQUENCE [LARGE SCALE GENOMIC DNA]</scope>
</reference>
<protein>
    <recommendedName>
        <fullName evidence="6">DDE-1 domain-containing protein</fullName>
    </recommendedName>
</protein>
<name>A0A4Y2EN79_ARAVE</name>
<dbReference type="Proteomes" id="UP000499080">
    <property type="component" value="Unassembled WGS sequence"/>
</dbReference>
<evidence type="ECO:0008006" key="6">
    <source>
        <dbReference type="Google" id="ProtNLM"/>
    </source>
</evidence>
<evidence type="ECO:0000313" key="5">
    <source>
        <dbReference type="Proteomes" id="UP000499080"/>
    </source>
</evidence>
<evidence type="ECO:0000313" key="4">
    <source>
        <dbReference type="EMBL" id="GBM30815.1"/>
    </source>
</evidence>
<dbReference type="EMBL" id="BGPR01171009">
    <property type="protein sequence ID" value="GBM30793.1"/>
    <property type="molecule type" value="Genomic_DNA"/>
</dbReference>
<proteinExistence type="predicted"/>
<comment type="caution">
    <text evidence="2">The sequence shown here is derived from an EMBL/GenBank/DDBJ whole genome shotgun (WGS) entry which is preliminary data.</text>
</comment>
<keyword evidence="5" id="KW-1185">Reference proteome</keyword>
<gene>
    <name evidence="3" type="ORF">AVEN_171472_1</name>
    <name evidence="4" type="ORF">AVEN_222863_1</name>
    <name evidence="1" type="ORF">AVEN_45552_1</name>
    <name evidence="2" type="ORF">AVEN_76394_1</name>
</gene>
<organism evidence="2 5">
    <name type="scientific">Araneus ventricosus</name>
    <name type="common">Orbweaver spider</name>
    <name type="synonym">Epeira ventricosa</name>
    <dbReference type="NCBI Taxonomy" id="182803"/>
    <lineage>
        <taxon>Eukaryota</taxon>
        <taxon>Metazoa</taxon>
        <taxon>Ecdysozoa</taxon>
        <taxon>Arthropoda</taxon>
        <taxon>Chelicerata</taxon>
        <taxon>Arachnida</taxon>
        <taxon>Araneae</taxon>
        <taxon>Araneomorphae</taxon>
        <taxon>Entelegynae</taxon>
        <taxon>Araneoidea</taxon>
        <taxon>Araneidae</taxon>
        <taxon>Araneus</taxon>
    </lineage>
</organism>
<evidence type="ECO:0000313" key="1">
    <source>
        <dbReference type="EMBL" id="GBM30730.1"/>
    </source>
</evidence>
<evidence type="ECO:0000313" key="2">
    <source>
        <dbReference type="EMBL" id="GBM30743.1"/>
    </source>
</evidence>
<accession>A0A4Y2EN79</accession>
<dbReference type="OrthoDB" id="7422307at2759"/>
<dbReference type="EMBL" id="BGPR01170995">
    <property type="protein sequence ID" value="GBM30743.1"/>
    <property type="molecule type" value="Genomic_DNA"/>
</dbReference>
<sequence>MVCKDLSYSHRILEISTPHRFLLQNAWKGVTKRTLTSTWKKIWLVSVVEYDFGGFQIVSVEPIVNEIVSLTKVRGLEFDSNDTHELVEEHSQELNTKVVMELPCVS</sequence>
<evidence type="ECO:0000313" key="3">
    <source>
        <dbReference type="EMBL" id="GBM30793.1"/>
    </source>
</evidence>
<dbReference type="EMBL" id="BGPR01171015">
    <property type="protein sequence ID" value="GBM30815.1"/>
    <property type="molecule type" value="Genomic_DNA"/>
</dbReference>
<dbReference type="EMBL" id="BGPR01170990">
    <property type="protein sequence ID" value="GBM30730.1"/>
    <property type="molecule type" value="Genomic_DNA"/>
</dbReference>